<dbReference type="EMBL" id="VRMN01000010">
    <property type="protein sequence ID" value="KAA8492335.1"/>
    <property type="molecule type" value="Genomic_DNA"/>
</dbReference>
<dbReference type="Gene3D" id="1.10.287.100">
    <property type="match status" value="1"/>
</dbReference>
<gene>
    <name evidence="2" type="ORF">FVE85_3773</name>
</gene>
<reference evidence="3" key="1">
    <citation type="journal article" date="2019" name="Nat. Commun.">
        <title>Expansion of phycobilisome linker gene families in mesophilic red algae.</title>
        <authorList>
            <person name="Lee J."/>
            <person name="Kim D."/>
            <person name="Bhattacharya D."/>
            <person name="Yoon H.S."/>
        </authorList>
    </citation>
    <scope>NUCLEOTIDE SEQUENCE [LARGE SCALE GENOMIC DNA]</scope>
    <source>
        <strain evidence="3">CCMP 1328</strain>
    </source>
</reference>
<feature type="compositionally biased region" description="Low complexity" evidence="1">
    <location>
        <begin position="105"/>
        <end position="116"/>
    </location>
</feature>
<evidence type="ECO:0000313" key="2">
    <source>
        <dbReference type="EMBL" id="KAA8492335.1"/>
    </source>
</evidence>
<evidence type="ECO:0000256" key="1">
    <source>
        <dbReference type="SAM" id="MobiDB-lite"/>
    </source>
</evidence>
<name>A0A5J4YMF8_PORPP</name>
<protein>
    <submittedName>
        <fullName evidence="2">Uncharacterized protein</fullName>
    </submittedName>
</protein>
<keyword evidence="3" id="KW-1185">Reference proteome</keyword>
<accession>A0A5J4YMF8</accession>
<feature type="region of interest" description="Disordered" evidence="1">
    <location>
        <begin position="66"/>
        <end position="171"/>
    </location>
</feature>
<dbReference type="AlphaFoldDB" id="A0A5J4YMF8"/>
<sequence>MNGTRDVYLHVIEATIEASRKEFEASGADRNLLSIVEPHGDLYATWVRRLAASDFDGNLAPAQAAPARVGVQGPAHGTPAAKGPASSVAGSATHAQPAKRLKQEPPLYSNPSLNPSFAEPLPGIASLDAGEHVPLQPRGFAPLSEGPLPSIGDFVSKDPALGGGSGTGAGH</sequence>
<feature type="compositionally biased region" description="Gly residues" evidence="1">
    <location>
        <begin position="161"/>
        <end position="171"/>
    </location>
</feature>
<proteinExistence type="predicted"/>
<comment type="caution">
    <text evidence="2">The sequence shown here is derived from an EMBL/GenBank/DDBJ whole genome shotgun (WGS) entry which is preliminary data.</text>
</comment>
<evidence type="ECO:0000313" key="3">
    <source>
        <dbReference type="Proteomes" id="UP000324585"/>
    </source>
</evidence>
<organism evidence="2 3">
    <name type="scientific">Porphyridium purpureum</name>
    <name type="common">Red alga</name>
    <name type="synonym">Porphyridium cruentum</name>
    <dbReference type="NCBI Taxonomy" id="35688"/>
    <lineage>
        <taxon>Eukaryota</taxon>
        <taxon>Rhodophyta</taxon>
        <taxon>Bangiophyceae</taxon>
        <taxon>Porphyridiales</taxon>
        <taxon>Porphyridiaceae</taxon>
        <taxon>Porphyridium</taxon>
    </lineage>
</organism>
<dbReference type="Proteomes" id="UP000324585">
    <property type="component" value="Unassembled WGS sequence"/>
</dbReference>